<proteinExistence type="predicted"/>
<reference evidence="2" key="1">
    <citation type="submission" date="2023-03" db="EMBL/GenBank/DDBJ databases">
        <title>Massive genome expansion in bonnet fungi (Mycena s.s.) driven by repeated elements and novel gene families across ecological guilds.</title>
        <authorList>
            <consortium name="Lawrence Berkeley National Laboratory"/>
            <person name="Harder C.B."/>
            <person name="Miyauchi S."/>
            <person name="Viragh M."/>
            <person name="Kuo A."/>
            <person name="Thoen E."/>
            <person name="Andreopoulos B."/>
            <person name="Lu D."/>
            <person name="Skrede I."/>
            <person name="Drula E."/>
            <person name="Henrissat B."/>
            <person name="Morin E."/>
            <person name="Kohler A."/>
            <person name="Barry K."/>
            <person name="LaButti K."/>
            <person name="Morin E."/>
            <person name="Salamov A."/>
            <person name="Lipzen A."/>
            <person name="Mereny Z."/>
            <person name="Hegedus B."/>
            <person name="Baldrian P."/>
            <person name="Stursova M."/>
            <person name="Weitz H."/>
            <person name="Taylor A."/>
            <person name="Grigoriev I.V."/>
            <person name="Nagy L.G."/>
            <person name="Martin F."/>
            <person name="Kauserud H."/>
        </authorList>
    </citation>
    <scope>NUCLEOTIDE SEQUENCE</scope>
    <source>
        <strain evidence="2">9284</strain>
    </source>
</reference>
<protein>
    <recommendedName>
        <fullName evidence="4">MYND-type domain-containing protein</fullName>
    </recommendedName>
</protein>
<dbReference type="EMBL" id="JARKIF010000008">
    <property type="protein sequence ID" value="KAJ7633246.1"/>
    <property type="molecule type" value="Genomic_DNA"/>
</dbReference>
<comment type="caution">
    <text evidence="2">The sequence shown here is derived from an EMBL/GenBank/DDBJ whole genome shotgun (WGS) entry which is preliminary data.</text>
</comment>
<name>A0AAD7FNA2_9AGAR</name>
<dbReference type="Proteomes" id="UP001221142">
    <property type="component" value="Unassembled WGS sequence"/>
</dbReference>
<feature type="region of interest" description="Disordered" evidence="1">
    <location>
        <begin position="494"/>
        <end position="513"/>
    </location>
</feature>
<accession>A0AAD7FNA2</accession>
<organism evidence="2 3">
    <name type="scientific">Roridomyces roridus</name>
    <dbReference type="NCBI Taxonomy" id="1738132"/>
    <lineage>
        <taxon>Eukaryota</taxon>
        <taxon>Fungi</taxon>
        <taxon>Dikarya</taxon>
        <taxon>Basidiomycota</taxon>
        <taxon>Agaricomycotina</taxon>
        <taxon>Agaricomycetes</taxon>
        <taxon>Agaricomycetidae</taxon>
        <taxon>Agaricales</taxon>
        <taxon>Marasmiineae</taxon>
        <taxon>Mycenaceae</taxon>
        <taxon>Roridomyces</taxon>
    </lineage>
</organism>
<evidence type="ECO:0000313" key="3">
    <source>
        <dbReference type="Proteomes" id="UP001221142"/>
    </source>
</evidence>
<sequence length="533" mass="61068">MPPSIQLASSDPRAWDEKWAKLLAEYALKMPIGTPIFFFEAWNLQCMTSKFSTHTPEQRHHLIQHIRGIRKILAGTQLDMTRCAAPFFVGQELQRRWMSATPAKRGDLILAALVSTCSVYPALHDARHYCAKEMDVESHRQDGRLFLDLFQEMMVQNPTDNDPESPTYIAHPAWDAMAADQKAWTSTDKQFALTFILAERNMLIGFVVFFTLCSFLELPTPQLHSSKATHKPLKRIKDDSVDQATLRKLYGEEAAKGITKATRETNKGYCIQEKEMYATAKQVCHSCQQPNDTTTKYPRCKRCWDTVQREVFDCQKVDWKAGHKKECGRWLQFEDLPLSTPEQHSSGSRIGPPLHGFKRSGALICQVSALNTLSSEKEYHIFLENDCVLYVSFPDPSIRAAFRACRDKALMTGDRRAVAMLAHFLRFIYCNDPQPQGIRVDQAAIMKQIMDEYEFPELVVAVNEMEQQMYRDAARRPYVLLVFPLSFDDYDYPRQTSDRRGRDPGGTVGDNAVRDRLGRSDWRGFHSRRSGTV</sequence>
<evidence type="ECO:0008006" key="4">
    <source>
        <dbReference type="Google" id="ProtNLM"/>
    </source>
</evidence>
<evidence type="ECO:0000256" key="1">
    <source>
        <dbReference type="SAM" id="MobiDB-lite"/>
    </source>
</evidence>
<evidence type="ECO:0000313" key="2">
    <source>
        <dbReference type="EMBL" id="KAJ7633246.1"/>
    </source>
</evidence>
<gene>
    <name evidence="2" type="ORF">FB45DRAFT_1027342</name>
</gene>
<keyword evidence="3" id="KW-1185">Reference proteome</keyword>
<dbReference type="AlphaFoldDB" id="A0AAD7FNA2"/>